<organism evidence="2">
    <name type="scientific">Cucumis melo</name>
    <name type="common">Muskmelon</name>
    <dbReference type="NCBI Taxonomy" id="3656"/>
    <lineage>
        <taxon>Eukaryota</taxon>
        <taxon>Viridiplantae</taxon>
        <taxon>Streptophyta</taxon>
        <taxon>Embryophyta</taxon>
        <taxon>Tracheophyta</taxon>
        <taxon>Spermatophyta</taxon>
        <taxon>Magnoliopsida</taxon>
        <taxon>eudicotyledons</taxon>
        <taxon>Gunneridae</taxon>
        <taxon>Pentapetalae</taxon>
        <taxon>rosids</taxon>
        <taxon>fabids</taxon>
        <taxon>Cucurbitales</taxon>
        <taxon>Cucurbitaceae</taxon>
        <taxon>Benincaseae</taxon>
        <taxon>Cucumis</taxon>
    </lineage>
</organism>
<accession>A0A9I9CET7</accession>
<protein>
    <submittedName>
        <fullName evidence="2">Uncharacterized protein</fullName>
    </submittedName>
</protein>
<feature type="compositionally biased region" description="Basic and acidic residues" evidence="1">
    <location>
        <begin position="204"/>
        <end position="217"/>
    </location>
</feature>
<evidence type="ECO:0000256" key="1">
    <source>
        <dbReference type="SAM" id="MobiDB-lite"/>
    </source>
</evidence>
<gene>
    <name evidence="2" type="primary">103485767</name>
</gene>
<sequence length="380" mass="42801">MKNPPSFLHQLNIRSPMAFYDSYDFYDDSYYNSAQIEPPILQSSNEPTFYNLFDYPPPCYFGQAYDSEVGYFAINAAYGSNFSEFPQLIEHEPVDHGDYGYAIRYSANACSASSFTLPKVFGYDPDLYSEVSTQFVISYSVSEFNETDFEEYDPTPYDGGYDIYETYGKPLQPSTEICYPPSSSSPSKPPPPTATAIPITTIPKIDEAPKGKIEEQTKPSSEIKPIQIEKTNNSSSSDSDTTSESGEIEEVKAIQLGDPGIGYGNGREVNEFPSGYGLEAMDLCESLFGYWPCLSRAKRQTLCRQPKNGCGRCHGHCYCYGNYGNQWQTAAEYLFGSHNPYLDGRGEGDGFYGYQRQFQEEPVYGYVWLNQNDFNRCEDV</sequence>
<dbReference type="PANTHER" id="PTHR33971">
    <property type="entry name" value="OS06G0232000 PROTEIN"/>
    <property type="match status" value="1"/>
</dbReference>
<dbReference type="EnsemblPlants" id="MELO3C002521.2.1">
    <property type="protein sequence ID" value="MELO3C002521.2.1"/>
    <property type="gene ID" value="MELO3C002521.2"/>
</dbReference>
<reference evidence="2" key="1">
    <citation type="submission" date="2023-03" db="UniProtKB">
        <authorList>
            <consortium name="EnsemblPlants"/>
        </authorList>
    </citation>
    <scope>IDENTIFICATION</scope>
</reference>
<feature type="compositionally biased region" description="Low complexity" evidence="1">
    <location>
        <begin position="231"/>
        <end position="243"/>
    </location>
</feature>
<dbReference type="PANTHER" id="PTHR33971:SF3">
    <property type="entry name" value="UBIQUITIN CARBOXYL-TERMINAL HYDROLASE 36"/>
    <property type="match status" value="1"/>
</dbReference>
<dbReference type="InterPro" id="IPR038943">
    <property type="entry name" value="PLDrp1-like"/>
</dbReference>
<feature type="region of interest" description="Disordered" evidence="1">
    <location>
        <begin position="174"/>
        <end position="249"/>
    </location>
</feature>
<dbReference type="eggNOG" id="ENOG502RZHN">
    <property type="taxonomic scope" value="Eukaryota"/>
</dbReference>
<dbReference type="RefSeq" id="XP_008441695.2">
    <property type="nucleotide sequence ID" value="XM_008443473.3"/>
</dbReference>
<evidence type="ECO:0000313" key="2">
    <source>
        <dbReference type="EnsemblPlants" id="MELO3C002521.2.1"/>
    </source>
</evidence>
<feature type="compositionally biased region" description="Low complexity" evidence="1">
    <location>
        <begin position="194"/>
        <end position="203"/>
    </location>
</feature>
<name>A0A9I9CET7_CUCME</name>
<proteinExistence type="predicted"/>